<evidence type="ECO:0000313" key="4">
    <source>
        <dbReference type="EMBL" id="KAK2996537.1"/>
    </source>
</evidence>
<dbReference type="PANTHER" id="PTHR47950">
    <property type="entry name" value="CYTOCHROME P450, FAMILY 76, SUBFAMILY C, POLYPEPTIDE 5-RELATED"/>
    <property type="match status" value="1"/>
</dbReference>
<evidence type="ECO:0000313" key="5">
    <source>
        <dbReference type="Proteomes" id="UP001188597"/>
    </source>
</evidence>
<dbReference type="InterPro" id="IPR001128">
    <property type="entry name" value="Cyt_P450"/>
</dbReference>
<organism evidence="4 5">
    <name type="scientific">Escallonia herrerae</name>
    <dbReference type="NCBI Taxonomy" id="1293975"/>
    <lineage>
        <taxon>Eukaryota</taxon>
        <taxon>Viridiplantae</taxon>
        <taxon>Streptophyta</taxon>
        <taxon>Embryophyta</taxon>
        <taxon>Tracheophyta</taxon>
        <taxon>Spermatophyta</taxon>
        <taxon>Magnoliopsida</taxon>
        <taxon>eudicotyledons</taxon>
        <taxon>Gunneridae</taxon>
        <taxon>Pentapetalae</taxon>
        <taxon>asterids</taxon>
        <taxon>campanulids</taxon>
        <taxon>Escalloniales</taxon>
        <taxon>Escalloniaceae</taxon>
        <taxon>Escallonia</taxon>
    </lineage>
</organism>
<evidence type="ECO:0000256" key="2">
    <source>
        <dbReference type="ARBA" id="ARBA00022723"/>
    </source>
</evidence>
<accession>A0AA88S6F4</accession>
<reference evidence="4" key="1">
    <citation type="submission" date="2022-12" db="EMBL/GenBank/DDBJ databases">
        <title>Draft genome assemblies for two species of Escallonia (Escalloniales).</title>
        <authorList>
            <person name="Chanderbali A."/>
            <person name="Dervinis C."/>
            <person name="Anghel I."/>
            <person name="Soltis D."/>
            <person name="Soltis P."/>
            <person name="Zapata F."/>
        </authorList>
    </citation>
    <scope>NUCLEOTIDE SEQUENCE</scope>
    <source>
        <strain evidence="4">UCBG64.0493</strain>
        <tissue evidence="4">Leaf</tissue>
    </source>
</reference>
<dbReference type="InterPro" id="IPR036396">
    <property type="entry name" value="Cyt_P450_sf"/>
</dbReference>
<evidence type="ECO:0000256" key="1">
    <source>
        <dbReference type="ARBA" id="ARBA00010617"/>
    </source>
</evidence>
<evidence type="ECO:0000256" key="3">
    <source>
        <dbReference type="ARBA" id="ARBA00023004"/>
    </source>
</evidence>
<name>A0AA88S6F4_9ASTE</name>
<dbReference type="AlphaFoldDB" id="A0AA88S6F4"/>
<dbReference type="EMBL" id="JAVXUP010004953">
    <property type="protein sequence ID" value="KAK2996537.1"/>
    <property type="molecule type" value="Genomic_DNA"/>
</dbReference>
<dbReference type="GO" id="GO:0005506">
    <property type="term" value="F:iron ion binding"/>
    <property type="evidence" value="ECO:0007669"/>
    <property type="project" value="InterPro"/>
</dbReference>
<gene>
    <name evidence="4" type="ORF">RJ639_024957</name>
</gene>
<comment type="similarity">
    <text evidence="1">Belongs to the cytochrome P450 family.</text>
</comment>
<feature type="non-terminal residue" evidence="4">
    <location>
        <position position="94"/>
    </location>
</feature>
<sequence length="94" mass="10444">MAELLRAPNLMKKVKEELGEVIGQCRDVEGADIDKLPYLQAVVKETLGARYVCQSRDNGHGGEDAYNFEEVSNPFKAIPKSTRFKDETIAEDGV</sequence>
<proteinExistence type="inferred from homology"/>
<keyword evidence="2" id="KW-0479">Metal-binding</keyword>
<dbReference type="Proteomes" id="UP001188597">
    <property type="component" value="Unassembled WGS sequence"/>
</dbReference>
<comment type="caution">
    <text evidence="4">The sequence shown here is derived from an EMBL/GenBank/DDBJ whole genome shotgun (WGS) entry which is preliminary data.</text>
</comment>
<protein>
    <recommendedName>
        <fullName evidence="6">Cytochrome P450</fullName>
    </recommendedName>
</protein>
<dbReference type="PANTHER" id="PTHR47950:SF15">
    <property type="entry name" value="CYTOCHROME P450"/>
    <property type="match status" value="1"/>
</dbReference>
<keyword evidence="3" id="KW-0408">Iron</keyword>
<keyword evidence="5" id="KW-1185">Reference proteome</keyword>
<dbReference type="GO" id="GO:0020037">
    <property type="term" value="F:heme binding"/>
    <property type="evidence" value="ECO:0007669"/>
    <property type="project" value="InterPro"/>
</dbReference>
<dbReference type="Gene3D" id="1.10.630.10">
    <property type="entry name" value="Cytochrome P450"/>
    <property type="match status" value="1"/>
</dbReference>
<evidence type="ECO:0008006" key="6">
    <source>
        <dbReference type="Google" id="ProtNLM"/>
    </source>
</evidence>
<dbReference type="GO" id="GO:0004497">
    <property type="term" value="F:monooxygenase activity"/>
    <property type="evidence" value="ECO:0007669"/>
    <property type="project" value="InterPro"/>
</dbReference>
<dbReference type="SUPFAM" id="SSF48264">
    <property type="entry name" value="Cytochrome P450"/>
    <property type="match status" value="1"/>
</dbReference>
<dbReference type="GO" id="GO:0016705">
    <property type="term" value="F:oxidoreductase activity, acting on paired donors, with incorporation or reduction of molecular oxygen"/>
    <property type="evidence" value="ECO:0007669"/>
    <property type="project" value="InterPro"/>
</dbReference>
<dbReference type="Pfam" id="PF00067">
    <property type="entry name" value="p450"/>
    <property type="match status" value="1"/>
</dbReference>